<dbReference type="InterPro" id="IPR050445">
    <property type="entry name" value="Bact_polysacc_biosynth/exp"/>
</dbReference>
<dbReference type="GO" id="GO:0005886">
    <property type="term" value="C:plasma membrane"/>
    <property type="evidence" value="ECO:0007669"/>
    <property type="project" value="TreeGrafter"/>
</dbReference>
<feature type="transmembrane region" description="Helical" evidence="1">
    <location>
        <begin position="36"/>
        <end position="53"/>
    </location>
</feature>
<keyword evidence="1" id="KW-0472">Membrane</keyword>
<sequence length="285" mass="31344">MIAKVASLKSRHAERRSDAETLAEVFSMPLRNPGRTLLCFIIVFCLGSAFYLMQPAKYSAQVDVVVVAVTSSSQVAADRDVSIDSAVQILYSDAVVGKTARELEYPGRSSGLLRELTISPIINSRILRLYVSNTDPQLAYRAVKLLSANFLQERLTRLESLEESRREELQAHIKVLRTEAQEQQIEDIPISERREALAESSEQISELEFALSAIDTIPPDPGFISRQAAVPDTAARPPVTVYFTSSLALAIVLSFIVAPNRRSALSDARFAARASRPQLLGGINV</sequence>
<organism evidence="2 3">
    <name type="scientific">Glutamicibacter creatinolyticus</name>
    <dbReference type="NCBI Taxonomy" id="162496"/>
    <lineage>
        <taxon>Bacteria</taxon>
        <taxon>Bacillati</taxon>
        <taxon>Actinomycetota</taxon>
        <taxon>Actinomycetes</taxon>
        <taxon>Micrococcales</taxon>
        <taxon>Micrococcaceae</taxon>
        <taxon>Glutamicibacter</taxon>
    </lineage>
</organism>
<dbReference type="AlphaFoldDB" id="A0A5B7WUK1"/>
<reference evidence="2 3" key="1">
    <citation type="submission" date="2018-12" db="EMBL/GenBank/DDBJ databases">
        <title>Complete Genome Sequence of Glutamicibacter creatinolyticus strain LGCM259,isolated from an abscess of a 12-year-old mare in Italy.</title>
        <authorList>
            <person name="Santos R.G."/>
            <person name="Silva A.L."/>
            <person name="Seyffert N."/>
            <person name="Castro T.L.P."/>
            <person name="Attili A.R."/>
            <person name="Rifici C."/>
            <person name="Mazzullo G."/>
            <person name="Brenig B."/>
            <person name="Venanzi F."/>
            <person name="Azevedo V."/>
        </authorList>
    </citation>
    <scope>NUCLEOTIDE SEQUENCE [LARGE SCALE GENOMIC DNA]</scope>
    <source>
        <strain evidence="2 3">LGCM 259</strain>
    </source>
</reference>
<keyword evidence="3" id="KW-1185">Reference proteome</keyword>
<evidence type="ECO:0000313" key="2">
    <source>
        <dbReference type="EMBL" id="QCY46920.1"/>
    </source>
</evidence>
<name>A0A5B7WUK1_9MICC</name>
<dbReference type="Proteomes" id="UP000307000">
    <property type="component" value="Chromosome"/>
</dbReference>
<dbReference type="GO" id="GO:0004713">
    <property type="term" value="F:protein tyrosine kinase activity"/>
    <property type="evidence" value="ECO:0007669"/>
    <property type="project" value="TreeGrafter"/>
</dbReference>
<protein>
    <recommendedName>
        <fullName evidence="4">Polysaccharide chain length determinant N-terminal domain-containing protein</fullName>
    </recommendedName>
</protein>
<dbReference type="KEGG" id="gcr:GcLGCM259_1179"/>
<evidence type="ECO:0000256" key="1">
    <source>
        <dbReference type="SAM" id="Phobius"/>
    </source>
</evidence>
<dbReference type="PANTHER" id="PTHR32309:SF13">
    <property type="entry name" value="FERRIC ENTEROBACTIN TRANSPORT PROTEIN FEPE"/>
    <property type="match status" value="1"/>
</dbReference>
<evidence type="ECO:0000313" key="3">
    <source>
        <dbReference type="Proteomes" id="UP000307000"/>
    </source>
</evidence>
<accession>A0A5B7WUK1</accession>
<dbReference type="PANTHER" id="PTHR32309">
    <property type="entry name" value="TYROSINE-PROTEIN KINASE"/>
    <property type="match status" value="1"/>
</dbReference>
<evidence type="ECO:0008006" key="4">
    <source>
        <dbReference type="Google" id="ProtNLM"/>
    </source>
</evidence>
<gene>
    <name evidence="2" type="ORF">GcLGCM259_1179</name>
</gene>
<dbReference type="EMBL" id="CP034412">
    <property type="protein sequence ID" value="QCY46920.1"/>
    <property type="molecule type" value="Genomic_DNA"/>
</dbReference>
<keyword evidence="1" id="KW-1133">Transmembrane helix</keyword>
<proteinExistence type="predicted"/>
<keyword evidence="1" id="KW-0812">Transmembrane</keyword>
<dbReference type="RefSeq" id="WP_138926061.1">
    <property type="nucleotide sequence ID" value="NZ_CP034412.1"/>
</dbReference>